<sequence length="122" mass="12704">MALTKTSVTLLASQSVVAGLSKATAVFGAWVDTRAYGRQTVRWKLTNGGSAPGVAPTLIVQTSPDNGTTVYDEYTVGGDTITNSVNSGPIATDDTTMYVRVGVYGHTTNTVTAEATLQTETL</sequence>
<feature type="signal peptide" evidence="1">
    <location>
        <begin position="1"/>
        <end position="18"/>
    </location>
</feature>
<dbReference type="RefSeq" id="WP_283443994.1">
    <property type="nucleotide sequence ID" value="NZ_FXUL01000017.1"/>
</dbReference>
<dbReference type="EMBL" id="FXUL01000017">
    <property type="protein sequence ID" value="SMP71942.1"/>
    <property type="molecule type" value="Genomic_DNA"/>
</dbReference>
<evidence type="ECO:0000256" key="1">
    <source>
        <dbReference type="SAM" id="SignalP"/>
    </source>
</evidence>
<evidence type="ECO:0000313" key="3">
    <source>
        <dbReference type="Proteomes" id="UP001158049"/>
    </source>
</evidence>
<dbReference type="Proteomes" id="UP001158049">
    <property type="component" value="Unassembled WGS sequence"/>
</dbReference>
<protein>
    <submittedName>
        <fullName evidence="2">Uncharacterized protein</fullName>
    </submittedName>
</protein>
<name>A0ABY1QIL9_9BURK</name>
<accession>A0ABY1QIL9</accession>
<keyword evidence="3" id="KW-1185">Reference proteome</keyword>
<gene>
    <name evidence="2" type="ORF">SAMN06295970_11796</name>
</gene>
<proteinExistence type="predicted"/>
<reference evidence="2 3" key="1">
    <citation type="submission" date="2017-05" db="EMBL/GenBank/DDBJ databases">
        <authorList>
            <person name="Varghese N."/>
            <person name="Submissions S."/>
        </authorList>
    </citation>
    <scope>NUCLEOTIDE SEQUENCE [LARGE SCALE GENOMIC DNA]</scope>
    <source>
        <strain evidence="2 3">DSM 26001</strain>
    </source>
</reference>
<keyword evidence="1" id="KW-0732">Signal</keyword>
<evidence type="ECO:0000313" key="2">
    <source>
        <dbReference type="EMBL" id="SMP71942.1"/>
    </source>
</evidence>
<comment type="caution">
    <text evidence="2">The sequence shown here is derived from an EMBL/GenBank/DDBJ whole genome shotgun (WGS) entry which is preliminary data.</text>
</comment>
<organism evidence="2 3">
    <name type="scientific">Noviherbaspirillum suwonense</name>
    <dbReference type="NCBI Taxonomy" id="1224511"/>
    <lineage>
        <taxon>Bacteria</taxon>
        <taxon>Pseudomonadati</taxon>
        <taxon>Pseudomonadota</taxon>
        <taxon>Betaproteobacteria</taxon>
        <taxon>Burkholderiales</taxon>
        <taxon>Oxalobacteraceae</taxon>
        <taxon>Noviherbaspirillum</taxon>
    </lineage>
</organism>
<feature type="chain" id="PRO_5045620878" evidence="1">
    <location>
        <begin position="19"/>
        <end position="122"/>
    </location>
</feature>